<feature type="region of interest" description="Disordered" evidence="1">
    <location>
        <begin position="84"/>
        <end position="103"/>
    </location>
</feature>
<dbReference type="AlphaFoldDB" id="A0A9P6LZW0"/>
<reference evidence="2" key="1">
    <citation type="journal article" date="2020" name="Fungal Divers.">
        <title>Resolving the Mortierellaceae phylogeny through synthesis of multi-gene phylogenetics and phylogenomics.</title>
        <authorList>
            <person name="Vandepol N."/>
            <person name="Liber J."/>
            <person name="Desiro A."/>
            <person name="Na H."/>
            <person name="Kennedy M."/>
            <person name="Barry K."/>
            <person name="Grigoriev I.V."/>
            <person name="Miller A.N."/>
            <person name="O'Donnell K."/>
            <person name="Stajich J.E."/>
            <person name="Bonito G."/>
        </authorList>
    </citation>
    <scope>NUCLEOTIDE SEQUENCE</scope>
    <source>
        <strain evidence="2">CK1249</strain>
    </source>
</reference>
<feature type="region of interest" description="Disordered" evidence="1">
    <location>
        <begin position="1"/>
        <end position="51"/>
    </location>
</feature>
<name>A0A9P6LZW0_MORAP</name>
<organism evidence="2 3">
    <name type="scientific">Mortierella alpina</name>
    <name type="common">Oleaginous fungus</name>
    <name type="synonym">Mortierella renispora</name>
    <dbReference type="NCBI Taxonomy" id="64518"/>
    <lineage>
        <taxon>Eukaryota</taxon>
        <taxon>Fungi</taxon>
        <taxon>Fungi incertae sedis</taxon>
        <taxon>Mucoromycota</taxon>
        <taxon>Mortierellomycotina</taxon>
        <taxon>Mortierellomycetes</taxon>
        <taxon>Mortierellales</taxon>
        <taxon>Mortierellaceae</taxon>
        <taxon>Mortierella</taxon>
    </lineage>
</organism>
<gene>
    <name evidence="2" type="ORF">BGZ70_009875</name>
</gene>
<sequence>MSDTSSTDNDSTITQDDRAVGMEFGPRVLPPTGQDMGPTPHGPLRLPPEPPASQVHVLEAAPKGVRTRRHAAHLDEVGQSLYLPAMESHSPNPPEADERTTGGHPDNAILAVSDMVPNSTGDSSGTTGTDALRTQQRYKPTQEAFLAWVQDRSFDLDKHGHLLFYEYSRSSGRTVDFDGAGIAYRTGTFSSQEDQLIRQTIRDYVARHNMAEDAIKRWSENGNGRGRPEKNDLKALWVEIEVS</sequence>
<feature type="compositionally biased region" description="Low complexity" evidence="1">
    <location>
        <begin position="1"/>
        <end position="14"/>
    </location>
</feature>
<evidence type="ECO:0000256" key="1">
    <source>
        <dbReference type="SAM" id="MobiDB-lite"/>
    </source>
</evidence>
<dbReference type="EMBL" id="JAAAHY010000839">
    <property type="protein sequence ID" value="KAF9956445.1"/>
    <property type="molecule type" value="Genomic_DNA"/>
</dbReference>
<evidence type="ECO:0000313" key="2">
    <source>
        <dbReference type="EMBL" id="KAF9956445.1"/>
    </source>
</evidence>
<dbReference type="OrthoDB" id="39591at2759"/>
<accession>A0A9P6LZW0</accession>
<dbReference type="Proteomes" id="UP000738359">
    <property type="component" value="Unassembled WGS sequence"/>
</dbReference>
<proteinExistence type="predicted"/>
<comment type="caution">
    <text evidence="2">The sequence shown here is derived from an EMBL/GenBank/DDBJ whole genome shotgun (WGS) entry which is preliminary data.</text>
</comment>
<evidence type="ECO:0000313" key="3">
    <source>
        <dbReference type="Proteomes" id="UP000738359"/>
    </source>
</evidence>
<keyword evidence="3" id="KW-1185">Reference proteome</keyword>
<protein>
    <submittedName>
        <fullName evidence="2">Uncharacterized protein</fullName>
    </submittedName>
</protein>